<feature type="compositionally biased region" description="Gly residues" evidence="4">
    <location>
        <begin position="45"/>
        <end position="65"/>
    </location>
</feature>
<dbReference type="InterPro" id="IPR016181">
    <property type="entry name" value="Acyl_CoA_acyltransferase"/>
</dbReference>
<gene>
    <name evidence="6" type="primary">SAT2</name>
</gene>
<feature type="compositionally biased region" description="Polar residues" evidence="4">
    <location>
        <begin position="1"/>
        <end position="13"/>
    </location>
</feature>
<dbReference type="CDD" id="cd04301">
    <property type="entry name" value="NAT_SF"/>
    <property type="match status" value="1"/>
</dbReference>
<reference evidence="6 7" key="1">
    <citation type="submission" date="2021-02" db="EMBL/GenBank/DDBJ databases">
        <title>Safari Cat Assemblies.</title>
        <authorList>
            <person name="Bredemeyer K.R."/>
            <person name="Murphy W.J."/>
        </authorList>
    </citation>
    <scope>NUCLEOTIDE SEQUENCE [LARGE SCALE GENOMIC DNA]</scope>
</reference>
<evidence type="ECO:0000313" key="7">
    <source>
        <dbReference type="Proteomes" id="UP000823872"/>
    </source>
</evidence>
<evidence type="ECO:0000256" key="1">
    <source>
        <dbReference type="ARBA" id="ARBA00008694"/>
    </source>
</evidence>
<name>A0ABI8A9H5_FELCA</name>
<reference evidence="6" key="3">
    <citation type="submission" date="2025-09" db="UniProtKB">
        <authorList>
            <consortium name="Ensembl"/>
        </authorList>
    </citation>
    <scope>IDENTIFICATION</scope>
    <source>
        <strain evidence="6">breed Abyssinian</strain>
    </source>
</reference>
<evidence type="ECO:0000313" key="6">
    <source>
        <dbReference type="Ensembl" id="ENSFCTP00005055885.1"/>
    </source>
</evidence>
<protein>
    <recommendedName>
        <fullName evidence="5">N-acetyltransferase domain-containing protein</fullName>
    </recommendedName>
</protein>
<dbReference type="Gene3D" id="3.40.630.30">
    <property type="match status" value="1"/>
</dbReference>
<keyword evidence="3" id="KW-0012">Acyltransferase</keyword>
<feature type="compositionally biased region" description="Gly residues" evidence="4">
    <location>
        <begin position="79"/>
        <end position="90"/>
    </location>
</feature>
<feature type="region of interest" description="Disordered" evidence="4">
    <location>
        <begin position="1"/>
        <end position="108"/>
    </location>
</feature>
<organism evidence="6 7">
    <name type="scientific">Felis catus</name>
    <name type="common">Cat</name>
    <name type="synonym">Felis silvestris catus</name>
    <dbReference type="NCBI Taxonomy" id="9685"/>
    <lineage>
        <taxon>Eukaryota</taxon>
        <taxon>Metazoa</taxon>
        <taxon>Chordata</taxon>
        <taxon>Craniata</taxon>
        <taxon>Vertebrata</taxon>
        <taxon>Euteleostomi</taxon>
        <taxon>Mammalia</taxon>
        <taxon>Eutheria</taxon>
        <taxon>Laurasiatheria</taxon>
        <taxon>Carnivora</taxon>
        <taxon>Feliformia</taxon>
        <taxon>Felidae</taxon>
        <taxon>Felinae</taxon>
        <taxon>Felis</taxon>
    </lineage>
</organism>
<accession>A0ABI8A9H5</accession>
<proteinExistence type="inferred from homology"/>
<dbReference type="Pfam" id="PF00583">
    <property type="entry name" value="Acetyltransf_1"/>
    <property type="match status" value="1"/>
</dbReference>
<keyword evidence="2" id="KW-0808">Transferase</keyword>
<evidence type="ECO:0000256" key="4">
    <source>
        <dbReference type="SAM" id="MobiDB-lite"/>
    </source>
</evidence>
<dbReference type="Ensembl" id="ENSFCTT00005080204.1">
    <property type="protein sequence ID" value="ENSFCTP00005055885.1"/>
    <property type="gene ID" value="ENSFCTG00005028478.1"/>
</dbReference>
<sequence>MRFQPQRLNSTTGRPAPRQPQRGSPQSSLDPCPGAQSRGWRWRGEGGAGVGGAGVGGGAGLGGRGEPALPADWLAGARPGQGAGRGGGGRPPLPRPLPAAPPALRGPVCRPVRELPAFQPRLRNGREGPELQSQTVGMAMASVRIRQAEEGDCGNILKLIRELAEYEKLSDQVKISEEALRADGFGENPFYCCLVAELLPAPGEPQGPCVVVGYGLYYFIYSTWKGRNVYLEDIYVKPEYRGQGIGSKIIKKVAEVALERGCSQLRLTVLDWNKGAMDLYKALGARDLTEAEGWHSFRFEEEAMRELAGK</sequence>
<dbReference type="SUPFAM" id="SSF55729">
    <property type="entry name" value="Acyl-CoA N-acyltransferases (Nat)"/>
    <property type="match status" value="1"/>
</dbReference>
<dbReference type="PANTHER" id="PTHR10545:SF51">
    <property type="entry name" value="THIALYSINE N-EPSILON-ACETYLTRANSFERASE"/>
    <property type="match status" value="1"/>
</dbReference>
<dbReference type="GeneTree" id="ENSGT00950000183121"/>
<dbReference type="Proteomes" id="UP000823872">
    <property type="component" value="Chromosome E1"/>
</dbReference>
<feature type="compositionally biased region" description="Low complexity" evidence="4">
    <location>
        <begin position="66"/>
        <end position="78"/>
    </location>
</feature>
<dbReference type="InterPro" id="IPR000182">
    <property type="entry name" value="GNAT_dom"/>
</dbReference>
<dbReference type="PROSITE" id="PS51186">
    <property type="entry name" value="GNAT"/>
    <property type="match status" value="1"/>
</dbReference>
<dbReference type="InterPro" id="IPR051016">
    <property type="entry name" value="Diverse_Substrate_AcTransf"/>
</dbReference>
<feature type="compositionally biased region" description="Pro residues" evidence="4">
    <location>
        <begin position="91"/>
        <end position="101"/>
    </location>
</feature>
<evidence type="ECO:0000256" key="3">
    <source>
        <dbReference type="ARBA" id="ARBA00023315"/>
    </source>
</evidence>
<evidence type="ECO:0000259" key="5">
    <source>
        <dbReference type="PROSITE" id="PS51186"/>
    </source>
</evidence>
<evidence type="ECO:0000256" key="2">
    <source>
        <dbReference type="ARBA" id="ARBA00022679"/>
    </source>
</evidence>
<comment type="similarity">
    <text evidence="1">Belongs to the acetyltransferase family.</text>
</comment>
<dbReference type="PANTHER" id="PTHR10545">
    <property type="entry name" value="DIAMINE N-ACETYLTRANSFERASE"/>
    <property type="match status" value="1"/>
</dbReference>
<keyword evidence="7" id="KW-1185">Reference proteome</keyword>
<reference evidence="6" key="2">
    <citation type="submission" date="2025-08" db="UniProtKB">
        <authorList>
            <consortium name="Ensembl"/>
        </authorList>
    </citation>
    <scope>IDENTIFICATION</scope>
    <source>
        <strain evidence="6">breed Abyssinian</strain>
    </source>
</reference>
<feature type="domain" description="N-acetyltransferase" evidence="5">
    <location>
        <begin position="143"/>
        <end position="306"/>
    </location>
</feature>